<evidence type="ECO:0000313" key="2">
    <source>
        <dbReference type="EMBL" id="KAG5576056.1"/>
    </source>
</evidence>
<feature type="region of interest" description="Disordered" evidence="1">
    <location>
        <begin position="24"/>
        <end position="108"/>
    </location>
</feature>
<dbReference type="AlphaFoldDB" id="A0A9J5WLZ9"/>
<dbReference type="Proteomes" id="UP000824120">
    <property type="component" value="Chromosome 11"/>
</dbReference>
<dbReference type="EMBL" id="JACXVP010000011">
    <property type="protein sequence ID" value="KAG5576056.1"/>
    <property type="molecule type" value="Genomic_DNA"/>
</dbReference>
<keyword evidence="3" id="KW-1185">Reference proteome</keyword>
<protein>
    <submittedName>
        <fullName evidence="2">Uncharacterized protein</fullName>
    </submittedName>
</protein>
<feature type="compositionally biased region" description="Basic and acidic residues" evidence="1">
    <location>
        <begin position="96"/>
        <end position="108"/>
    </location>
</feature>
<proteinExistence type="predicted"/>
<accession>A0A9J5WLZ9</accession>
<sequence length="108" mass="12475">MEKQRKMLERINYQESDENIKEIKEKAGVNQLGETDENPNGGIDENEEEVGKKELDGHNENQESNENMEETEEQAEGNQLEEIYENPNGEIDENEEVRQKEVDGHNGN</sequence>
<feature type="compositionally biased region" description="Acidic residues" evidence="1">
    <location>
        <begin position="66"/>
        <end position="75"/>
    </location>
</feature>
<gene>
    <name evidence="2" type="ORF">H5410_056190</name>
</gene>
<organism evidence="2 3">
    <name type="scientific">Solanum commersonii</name>
    <name type="common">Commerson's wild potato</name>
    <name type="synonym">Commerson's nightshade</name>
    <dbReference type="NCBI Taxonomy" id="4109"/>
    <lineage>
        <taxon>Eukaryota</taxon>
        <taxon>Viridiplantae</taxon>
        <taxon>Streptophyta</taxon>
        <taxon>Embryophyta</taxon>
        <taxon>Tracheophyta</taxon>
        <taxon>Spermatophyta</taxon>
        <taxon>Magnoliopsida</taxon>
        <taxon>eudicotyledons</taxon>
        <taxon>Gunneridae</taxon>
        <taxon>Pentapetalae</taxon>
        <taxon>asterids</taxon>
        <taxon>lamiids</taxon>
        <taxon>Solanales</taxon>
        <taxon>Solanaceae</taxon>
        <taxon>Solanoideae</taxon>
        <taxon>Solaneae</taxon>
        <taxon>Solanum</taxon>
    </lineage>
</organism>
<comment type="caution">
    <text evidence="2">The sequence shown here is derived from an EMBL/GenBank/DDBJ whole genome shotgun (WGS) entry which is preliminary data.</text>
</comment>
<evidence type="ECO:0000313" key="3">
    <source>
        <dbReference type="Proteomes" id="UP000824120"/>
    </source>
</evidence>
<name>A0A9J5WLZ9_SOLCO</name>
<evidence type="ECO:0000256" key="1">
    <source>
        <dbReference type="SAM" id="MobiDB-lite"/>
    </source>
</evidence>
<reference evidence="2 3" key="1">
    <citation type="submission" date="2020-09" db="EMBL/GenBank/DDBJ databases">
        <title>De no assembly of potato wild relative species, Solanum commersonii.</title>
        <authorList>
            <person name="Cho K."/>
        </authorList>
    </citation>
    <scope>NUCLEOTIDE SEQUENCE [LARGE SCALE GENOMIC DNA]</scope>
    <source>
        <strain evidence="2">LZ3.2</strain>
        <tissue evidence="2">Leaf</tissue>
    </source>
</reference>
<feature type="compositionally biased region" description="Basic and acidic residues" evidence="1">
    <location>
        <begin position="49"/>
        <end position="61"/>
    </location>
</feature>